<gene>
    <name evidence="6" type="primary">LOC106805287</name>
</gene>
<feature type="domain" description="Carbohydrate kinase FGGY N-terminal" evidence="4">
    <location>
        <begin position="10"/>
        <end position="256"/>
    </location>
</feature>
<protein>
    <submittedName>
        <fullName evidence="6">Sedoheptulokinase-like</fullName>
    </submittedName>
</protein>
<dbReference type="CDD" id="cd07777">
    <property type="entry name" value="ASKHA_NBD_FGGY_SHK"/>
    <property type="match status" value="1"/>
</dbReference>
<evidence type="ECO:0000256" key="2">
    <source>
        <dbReference type="ARBA" id="ARBA00022679"/>
    </source>
</evidence>
<reference evidence="6" key="1">
    <citation type="submission" date="2025-08" db="UniProtKB">
        <authorList>
            <consortium name="RefSeq"/>
        </authorList>
    </citation>
    <scope>IDENTIFICATION</scope>
</reference>
<dbReference type="Gene3D" id="3.30.420.40">
    <property type="match status" value="2"/>
</dbReference>
<dbReference type="Proteomes" id="UP000695022">
    <property type="component" value="Unplaced"/>
</dbReference>
<dbReference type="InterPro" id="IPR018484">
    <property type="entry name" value="FGGY_N"/>
</dbReference>
<proteinExistence type="inferred from homology"/>
<accession>A0ABM1DQU0</accession>
<evidence type="ECO:0000313" key="5">
    <source>
        <dbReference type="Proteomes" id="UP000695022"/>
    </source>
</evidence>
<name>A0ABM1DQU0_PRICU</name>
<dbReference type="PANTHER" id="PTHR10196:SF67">
    <property type="entry name" value="SEDOHEPTULOKINASE"/>
    <property type="match status" value="1"/>
</dbReference>
<keyword evidence="5" id="KW-1185">Reference proteome</keyword>
<dbReference type="GeneID" id="106805287"/>
<comment type="similarity">
    <text evidence="1">Belongs to the FGGY kinase family.</text>
</comment>
<dbReference type="PANTHER" id="PTHR10196">
    <property type="entry name" value="SUGAR KINASE"/>
    <property type="match status" value="1"/>
</dbReference>
<evidence type="ECO:0000256" key="3">
    <source>
        <dbReference type="ARBA" id="ARBA00022777"/>
    </source>
</evidence>
<dbReference type="InterPro" id="IPR043129">
    <property type="entry name" value="ATPase_NBD"/>
</dbReference>
<organism evidence="5 6">
    <name type="scientific">Priapulus caudatus</name>
    <name type="common">Priapulid worm</name>
    <dbReference type="NCBI Taxonomy" id="37621"/>
    <lineage>
        <taxon>Eukaryota</taxon>
        <taxon>Metazoa</taxon>
        <taxon>Ecdysozoa</taxon>
        <taxon>Scalidophora</taxon>
        <taxon>Priapulida</taxon>
        <taxon>Priapulimorpha</taxon>
        <taxon>Priapulimorphida</taxon>
        <taxon>Priapulidae</taxon>
        <taxon>Priapulus</taxon>
    </lineage>
</organism>
<dbReference type="RefSeq" id="XP_014662311.1">
    <property type="nucleotide sequence ID" value="XM_014806825.1"/>
</dbReference>
<keyword evidence="3" id="KW-0418">Kinase</keyword>
<evidence type="ECO:0000259" key="4">
    <source>
        <dbReference type="Pfam" id="PF00370"/>
    </source>
</evidence>
<dbReference type="Pfam" id="PF00370">
    <property type="entry name" value="FGGY_N"/>
    <property type="match status" value="1"/>
</dbReference>
<dbReference type="SUPFAM" id="SSF53067">
    <property type="entry name" value="Actin-like ATPase domain"/>
    <property type="match status" value="2"/>
</dbReference>
<keyword evidence="2" id="KW-0808">Transferase</keyword>
<sequence length="465" mass="51556">MARNEHRDLVLGIDIGTTSVKATIIEKSTKHIVQTQCRPTSAEHGSDVDVQANEQCSQRICTALQHAVSMLKKDHLIHVKTIGVCGQMHGVVLWKSGEAWTRNNFGRCCTDKTSQLFTWQDGRCSRAFLETLPTPDSHLRLSTGHGCATLFWLQRHRPEFLEKFDRAGTIHDFIVAMLCELDKPVMSTHNAASWGYYNTVTSEWNKEILSKHGFPVRLLPAVYRPDSVAGKLSEEWYGILQGTVVKVALGDLQCSVMPALRDDHDAVLNMSTSAQLSFIMPMGFSPPPRATLSPIEYFPYFQGRYLAVAASLNGGNVLAAFVRMLQQWTHELGLGVPENKIWEKILMLAAETELNGNDVTVVPTIYGERHAPEGKMSVCNITSQNVTLGKVSRALCHSLISNLRSMMSQEVLRRSDVRRIVGSGTALLKNRVLQEEFESQYGLPLVFDEQGSTDAAMGAAMAAIL</sequence>
<evidence type="ECO:0000256" key="1">
    <source>
        <dbReference type="ARBA" id="ARBA00009156"/>
    </source>
</evidence>
<evidence type="ECO:0000313" key="6">
    <source>
        <dbReference type="RefSeq" id="XP_014662311.1"/>
    </source>
</evidence>